<keyword evidence="1" id="KW-0812">Transmembrane</keyword>
<evidence type="ECO:0000313" key="3">
    <source>
        <dbReference type="Proteomes" id="UP000628840"/>
    </source>
</evidence>
<dbReference type="EMBL" id="BMPF01000001">
    <property type="protein sequence ID" value="GGL25174.1"/>
    <property type="molecule type" value="Genomic_DNA"/>
</dbReference>
<feature type="transmembrane region" description="Helical" evidence="1">
    <location>
        <begin position="48"/>
        <end position="67"/>
    </location>
</feature>
<feature type="transmembrane region" description="Helical" evidence="1">
    <location>
        <begin position="73"/>
        <end position="94"/>
    </location>
</feature>
<reference evidence="2 3" key="1">
    <citation type="journal article" date="2019" name="Int. J. Syst. Evol. Microbiol.">
        <title>The Global Catalogue of Microorganisms (GCM) 10K type strain sequencing project: providing services to taxonomists for standard genome sequencing and annotation.</title>
        <authorList>
            <consortium name="The Broad Institute Genomics Platform"/>
            <consortium name="The Broad Institute Genome Sequencing Center for Infectious Disease"/>
            <person name="Wu L."/>
            <person name="Ma J."/>
        </authorList>
    </citation>
    <scope>NUCLEOTIDE SEQUENCE [LARGE SCALE GENOMIC DNA]</scope>
    <source>
        <strain evidence="2 3">JCM 19585</strain>
    </source>
</reference>
<gene>
    <name evidence="2" type="ORF">GCM10009037_05900</name>
</gene>
<feature type="transmembrane region" description="Helical" evidence="1">
    <location>
        <begin position="12"/>
        <end position="36"/>
    </location>
</feature>
<comment type="caution">
    <text evidence="2">The sequence shown here is derived from an EMBL/GenBank/DDBJ whole genome shotgun (WGS) entry which is preliminary data.</text>
</comment>
<dbReference type="AlphaFoldDB" id="A0A830EZF9"/>
<organism evidence="2 3">
    <name type="scientific">Halarchaeum grantii</name>
    <dbReference type="NCBI Taxonomy" id="1193105"/>
    <lineage>
        <taxon>Archaea</taxon>
        <taxon>Methanobacteriati</taxon>
        <taxon>Methanobacteriota</taxon>
        <taxon>Stenosarchaea group</taxon>
        <taxon>Halobacteria</taxon>
        <taxon>Halobacteriales</taxon>
        <taxon>Halobacteriaceae</taxon>
    </lineage>
</organism>
<evidence type="ECO:0000256" key="1">
    <source>
        <dbReference type="SAM" id="Phobius"/>
    </source>
</evidence>
<keyword evidence="3" id="KW-1185">Reference proteome</keyword>
<evidence type="ECO:0008006" key="4">
    <source>
        <dbReference type="Google" id="ProtNLM"/>
    </source>
</evidence>
<keyword evidence="1" id="KW-0472">Membrane</keyword>
<sequence>MPLESWATEATFALNLFTLLATTVASVFSTIAALGFRGTPWGRTLAPLPVVFVALTVSTTVTIHPTTPPHGGWAASVCWLVAVAAIAVTCWRFVSLTAELEVAA</sequence>
<dbReference type="Proteomes" id="UP000628840">
    <property type="component" value="Unassembled WGS sequence"/>
</dbReference>
<keyword evidence="1" id="KW-1133">Transmembrane helix</keyword>
<accession>A0A830EZF9</accession>
<protein>
    <recommendedName>
        <fullName evidence="4">Integral membrane protein</fullName>
    </recommendedName>
</protein>
<proteinExistence type="predicted"/>
<evidence type="ECO:0000313" key="2">
    <source>
        <dbReference type="EMBL" id="GGL25174.1"/>
    </source>
</evidence>
<name>A0A830EZF9_9EURY</name>
<dbReference type="RefSeq" id="WP_188878580.1">
    <property type="nucleotide sequence ID" value="NZ_BMPF01000001.1"/>
</dbReference>
<dbReference type="OrthoDB" id="252160at2157"/>